<dbReference type="NCBIfam" id="NF038128">
    <property type="entry name" value="choice_anch_J"/>
    <property type="match status" value="1"/>
</dbReference>
<feature type="domain" description="Cleaved adhesin" evidence="3">
    <location>
        <begin position="93"/>
        <end position="172"/>
    </location>
</feature>
<evidence type="ECO:0000256" key="1">
    <source>
        <dbReference type="ARBA" id="ARBA00022729"/>
    </source>
</evidence>
<feature type="chain" id="PRO_5016647262" evidence="2">
    <location>
        <begin position="19"/>
        <end position="305"/>
    </location>
</feature>
<protein>
    <submittedName>
        <fullName evidence="5">Hemagglutinin A</fullName>
    </submittedName>
</protein>
<dbReference type="NCBIfam" id="TIGR04183">
    <property type="entry name" value="Por_Secre_tail"/>
    <property type="match status" value="1"/>
</dbReference>
<evidence type="ECO:0000256" key="2">
    <source>
        <dbReference type="SAM" id="SignalP"/>
    </source>
</evidence>
<dbReference type="STRING" id="343874.GCA_000805695_03158"/>
<dbReference type="Proteomes" id="UP000254737">
    <property type="component" value="Unassembled WGS sequence"/>
</dbReference>
<dbReference type="Gene3D" id="2.60.120.200">
    <property type="match status" value="1"/>
</dbReference>
<organism evidence="5 6">
    <name type="scientific">Empedobacter falsenii</name>
    <dbReference type="NCBI Taxonomy" id="343874"/>
    <lineage>
        <taxon>Bacteria</taxon>
        <taxon>Pseudomonadati</taxon>
        <taxon>Bacteroidota</taxon>
        <taxon>Flavobacteriia</taxon>
        <taxon>Flavobacteriales</taxon>
        <taxon>Weeksellaceae</taxon>
        <taxon>Empedobacter</taxon>
    </lineage>
</organism>
<gene>
    <name evidence="5" type="primary">hagA_2</name>
    <name evidence="5" type="ORF">NCTC13456_03264</name>
</gene>
<evidence type="ECO:0000259" key="3">
    <source>
        <dbReference type="Pfam" id="PF07675"/>
    </source>
</evidence>
<accession>A0A376GFH5</accession>
<dbReference type="AlphaFoldDB" id="A0A376GFH5"/>
<feature type="signal peptide" evidence="2">
    <location>
        <begin position="1"/>
        <end position="18"/>
    </location>
</feature>
<dbReference type="Pfam" id="PF18962">
    <property type="entry name" value="Por_Secre_tail"/>
    <property type="match status" value="1"/>
</dbReference>
<dbReference type="RefSeq" id="WP_115001679.1">
    <property type="nucleotide sequence ID" value="NZ_UFXS01000001.1"/>
</dbReference>
<evidence type="ECO:0000313" key="5">
    <source>
        <dbReference type="EMBL" id="STD59599.1"/>
    </source>
</evidence>
<dbReference type="Pfam" id="PF07675">
    <property type="entry name" value="Cleaved_Adhesin"/>
    <property type="match status" value="1"/>
</dbReference>
<evidence type="ECO:0000259" key="4">
    <source>
        <dbReference type="Pfam" id="PF18962"/>
    </source>
</evidence>
<evidence type="ECO:0000313" key="6">
    <source>
        <dbReference type="Proteomes" id="UP000254737"/>
    </source>
</evidence>
<dbReference type="InterPro" id="IPR026444">
    <property type="entry name" value="Secre_tail"/>
</dbReference>
<keyword evidence="1 2" id="KW-0732">Signal</keyword>
<dbReference type="InterPro" id="IPR011628">
    <property type="entry name" value="Cleaved_adhesin"/>
</dbReference>
<sequence length="305" mass="33514">MKKILFSLLTIAAVSANAQISTIFEDSFETYTDFSVGGINSIVSKGKIGDWSLVDGDRSTTYGFNGITFANSGKQMAYIVFNSTKTTPVITPSAGSDWTARTGEKAMVSFAATKPKNNDWLISPKIKLAVSDNVLKFYAKAGDEEYGMEEFNVLISTTDTNTTSFTKLKSEVIDYDIEYAEYSYDLSAYNGKEIYVAIQCVSNDQFGFILDDFSVSGNSSLATSDINTKQVTNVYPNPVEDSFKIDLGTTLNKANVTIELYDMVGKKVQSFDYADSYNISSLPKGVYVLKINDGTTKVVKKIIKK</sequence>
<proteinExistence type="predicted"/>
<dbReference type="EMBL" id="UFXS01000001">
    <property type="protein sequence ID" value="STD59599.1"/>
    <property type="molecule type" value="Genomic_DNA"/>
</dbReference>
<reference evidence="5 6" key="1">
    <citation type="submission" date="2018-06" db="EMBL/GenBank/DDBJ databases">
        <authorList>
            <consortium name="Pathogen Informatics"/>
            <person name="Doyle S."/>
        </authorList>
    </citation>
    <scope>NUCLEOTIDE SEQUENCE [LARGE SCALE GENOMIC DNA]</scope>
    <source>
        <strain evidence="5 6">NCTC13456</strain>
    </source>
</reference>
<feature type="domain" description="Secretion system C-terminal sorting" evidence="4">
    <location>
        <begin position="234"/>
        <end position="303"/>
    </location>
</feature>
<name>A0A376GFH5_9FLAO</name>